<evidence type="ECO:0000313" key="10">
    <source>
        <dbReference type="Proteomes" id="UP000095023"/>
    </source>
</evidence>
<feature type="active site" description="Charge relay system" evidence="5">
    <location>
        <position position="211"/>
    </location>
</feature>
<dbReference type="InterPro" id="IPR036928">
    <property type="entry name" value="AS_sf"/>
</dbReference>
<evidence type="ECO:0000313" key="9">
    <source>
        <dbReference type="EMBL" id="ODV89830.1"/>
    </source>
</evidence>
<sequence length="539" mass="58578">MLTEDLDLYNSTWLPKVEAYRAKTGATLKGLVPEVDVAEDTLDVTTVPNSYLSKEELEITTSTATKLVEDIAAGKLTSEEVVRAFAKRAQIAHQVVNCCAELLFDEAIIRAKELDSYFKSTGKTVGPLHGLPISTKEHIATKGHITHASYAAWVEHEEPEDAITLQILKAAGAVHFARTNEPLSLMVGETENNIHGRTVNPYNRKLTCGGSSGGEGALIGMRGTPIGIGTDIGGSIRIPAAFCGGYGIKMTSLRMSLVGSILPGPGQETIICTMAPLTNSPLDTELYLKAYLGAKPWELDASLVPLPWREPDLSEKFTIGIMYDDGVVKTLPPITRGIKYAEDKLKRAGFTVVPFPPIGTTEIPKMAYASWFADGGKAQLEVIGKSGEPYIIPLKKAKAAFTGQSIDAAAVWEINDARDKLRQVYKAQMKSLGVDFVLCPMYPGPAAPIHEMLYGTYTIMWNVLDMPAMVFPTGLKADPEIDIKDPEYSPISPPDASEYERYNPETVKGAPIPLQLVGPRYMDEWVVRAVQKIAPVVQG</sequence>
<evidence type="ECO:0000256" key="6">
    <source>
        <dbReference type="PIRSR" id="PIRSR001221-2"/>
    </source>
</evidence>
<dbReference type="InterPro" id="IPR023631">
    <property type="entry name" value="Amidase_dom"/>
</dbReference>
<comment type="similarity">
    <text evidence="2">Belongs to the amidase family.</text>
</comment>
<dbReference type="SUPFAM" id="SSF75304">
    <property type="entry name" value="Amidase signature (AS) enzymes"/>
    <property type="match status" value="1"/>
</dbReference>
<evidence type="ECO:0000256" key="3">
    <source>
        <dbReference type="ARBA" id="ARBA00012922"/>
    </source>
</evidence>
<evidence type="ECO:0000256" key="4">
    <source>
        <dbReference type="ARBA" id="ARBA00022801"/>
    </source>
</evidence>
<evidence type="ECO:0000259" key="8">
    <source>
        <dbReference type="Pfam" id="PF01425"/>
    </source>
</evidence>
<dbReference type="Proteomes" id="UP000095023">
    <property type="component" value="Unassembled WGS sequence"/>
</dbReference>
<dbReference type="PANTHER" id="PTHR46072">
    <property type="entry name" value="AMIDASE-RELATED-RELATED"/>
    <property type="match status" value="1"/>
</dbReference>
<proteinExistence type="inferred from homology"/>
<reference evidence="10" key="1">
    <citation type="submission" date="2016-02" db="EMBL/GenBank/DDBJ databases">
        <title>Comparative genomics of biotechnologically important yeasts.</title>
        <authorList>
            <consortium name="DOE Joint Genome Institute"/>
            <person name="Riley R."/>
            <person name="Haridas S."/>
            <person name="Wolfe K.H."/>
            <person name="Lopes M.R."/>
            <person name="Hittinger C.T."/>
            <person name="Goker M."/>
            <person name="Salamov A."/>
            <person name="Wisecaver J."/>
            <person name="Long T.M."/>
            <person name="Aerts A.L."/>
            <person name="Barry K."/>
            <person name="Choi C."/>
            <person name="Clum A."/>
            <person name="Coughlan A.Y."/>
            <person name="Deshpande S."/>
            <person name="Douglass A.P."/>
            <person name="Hanson S.J."/>
            <person name="Klenk H.-P."/>
            <person name="Labutti K."/>
            <person name="Lapidus A."/>
            <person name="Lindquist E."/>
            <person name="Lipzen A."/>
            <person name="Meier-Kolthoff J.P."/>
            <person name="Ohm R.A."/>
            <person name="Otillar R.P."/>
            <person name="Pangilinan J."/>
            <person name="Peng Y."/>
            <person name="Rokas A."/>
            <person name="Rosa C.A."/>
            <person name="Scheuner C."/>
            <person name="Sibirny A.A."/>
            <person name="Slot J.C."/>
            <person name="Stielow J.B."/>
            <person name="Sun H."/>
            <person name="Kurtzman C.P."/>
            <person name="Blackwell M."/>
            <person name="Jeffries T.W."/>
            <person name="Grigoriev I.V."/>
        </authorList>
    </citation>
    <scope>NUCLEOTIDE SEQUENCE [LARGE SCALE GENOMIC DNA]</scope>
    <source>
        <strain evidence="10">NRRL Y-17796</strain>
    </source>
</reference>
<feature type="domain" description="Amidase" evidence="8">
    <location>
        <begin position="80"/>
        <end position="526"/>
    </location>
</feature>
<accession>A0A1E4TDJ1</accession>
<dbReference type="PIRSF" id="PIRSF001221">
    <property type="entry name" value="Amidase_fungi"/>
    <property type="match status" value="1"/>
</dbReference>
<dbReference type="EC" id="3.5.1.4" evidence="3"/>
<dbReference type="EMBL" id="KV453843">
    <property type="protein sequence ID" value="ODV89830.1"/>
    <property type="molecule type" value="Genomic_DNA"/>
</dbReference>
<keyword evidence="4" id="KW-0378">Hydrolase</keyword>
<dbReference type="OrthoDB" id="6428749at2759"/>
<protein>
    <recommendedName>
        <fullName evidence="3">amidase</fullName>
        <ecNumber evidence="3">3.5.1.4</ecNumber>
    </recommendedName>
</protein>
<gene>
    <name evidence="9" type="ORF">CANCADRAFT_46226</name>
</gene>
<dbReference type="InterPro" id="IPR020556">
    <property type="entry name" value="Amidase_CS"/>
</dbReference>
<feature type="active site" description="Acyl-ester intermediate" evidence="5">
    <location>
        <position position="235"/>
    </location>
</feature>
<feature type="binding site" evidence="6">
    <location>
        <position position="185"/>
    </location>
    <ligand>
        <name>substrate</name>
    </ligand>
</feature>
<evidence type="ECO:0000256" key="2">
    <source>
        <dbReference type="ARBA" id="ARBA00009199"/>
    </source>
</evidence>
<feature type="active site" description="Charge relay system" evidence="5">
    <location>
        <position position="136"/>
    </location>
</feature>
<evidence type="ECO:0000256" key="5">
    <source>
        <dbReference type="PIRSR" id="PIRSR001221-1"/>
    </source>
</evidence>
<keyword evidence="10" id="KW-1185">Reference proteome</keyword>
<dbReference type="Pfam" id="PF01425">
    <property type="entry name" value="Amidase"/>
    <property type="match status" value="1"/>
</dbReference>
<feature type="binding site" evidence="6">
    <location>
        <begin position="232"/>
        <end position="235"/>
    </location>
    <ligand>
        <name>substrate</name>
    </ligand>
</feature>
<organism evidence="9 10">
    <name type="scientific">Tortispora caseinolytica NRRL Y-17796</name>
    <dbReference type="NCBI Taxonomy" id="767744"/>
    <lineage>
        <taxon>Eukaryota</taxon>
        <taxon>Fungi</taxon>
        <taxon>Dikarya</taxon>
        <taxon>Ascomycota</taxon>
        <taxon>Saccharomycotina</taxon>
        <taxon>Trigonopsidomycetes</taxon>
        <taxon>Trigonopsidales</taxon>
        <taxon>Trigonopsidaceae</taxon>
        <taxon>Tortispora</taxon>
    </lineage>
</organism>
<evidence type="ECO:0000256" key="1">
    <source>
        <dbReference type="ARBA" id="ARBA00001311"/>
    </source>
</evidence>
<feature type="binding site" evidence="6">
    <location>
        <position position="211"/>
    </location>
    <ligand>
        <name>substrate</name>
    </ligand>
</feature>
<dbReference type="GO" id="GO:0004040">
    <property type="term" value="F:amidase activity"/>
    <property type="evidence" value="ECO:0007669"/>
    <property type="project" value="UniProtKB-EC"/>
</dbReference>
<dbReference type="AlphaFoldDB" id="A0A1E4TDJ1"/>
<comment type="catalytic activity">
    <reaction evidence="1">
        <text>a monocarboxylic acid amide + H2O = a monocarboxylate + NH4(+)</text>
        <dbReference type="Rhea" id="RHEA:12020"/>
        <dbReference type="ChEBI" id="CHEBI:15377"/>
        <dbReference type="ChEBI" id="CHEBI:28938"/>
        <dbReference type="ChEBI" id="CHEBI:35757"/>
        <dbReference type="ChEBI" id="CHEBI:83628"/>
        <dbReference type="EC" id="3.5.1.4"/>
    </reaction>
</comment>
<name>A0A1E4TDJ1_9ASCO</name>
<dbReference type="PANTHER" id="PTHR46072:SF4">
    <property type="entry name" value="AMIDASE C550.07-RELATED"/>
    <property type="match status" value="1"/>
</dbReference>
<dbReference type="PROSITE" id="PS00571">
    <property type="entry name" value="AMIDASES"/>
    <property type="match status" value="1"/>
</dbReference>
<feature type="region of interest" description="Disordered" evidence="7">
    <location>
        <begin position="482"/>
        <end position="502"/>
    </location>
</feature>
<dbReference type="Gene3D" id="3.90.1300.10">
    <property type="entry name" value="Amidase signature (AS) domain"/>
    <property type="match status" value="1"/>
</dbReference>
<evidence type="ECO:0000256" key="7">
    <source>
        <dbReference type="SAM" id="MobiDB-lite"/>
    </source>
</evidence>